<dbReference type="Gene3D" id="3.40.140.10">
    <property type="entry name" value="Cytidine Deaminase, domain 2"/>
    <property type="match status" value="1"/>
</dbReference>
<dbReference type="GO" id="GO:0003824">
    <property type="term" value="F:catalytic activity"/>
    <property type="evidence" value="ECO:0007669"/>
    <property type="project" value="InterPro"/>
</dbReference>
<gene>
    <name evidence="2" type="ordered locus">FsymDg_1623</name>
</gene>
<dbReference type="STRING" id="656024.FsymDg_1623"/>
<sequence length="229" mass="22315">MIFDEAGAGGVSELDLDAQADNTRVDAARVDAAGADDSADSRRVDSGPDAPAAGDAIPGGRPAVVRVAHDSLSAEDAKLVILARSARLRAYVPRGGTATAEGAAVRDTDGRTYVAATVENARERLTVSALAAAVVAAASSGARRFEAAAIVSDRLAGPLAGSGLDTADTADTASAPDVPAAAGAAGTSAAPGVPGVPGADDLLVLGEFGTGVPVFLAGSDGVARGRVTT</sequence>
<evidence type="ECO:0000256" key="1">
    <source>
        <dbReference type="SAM" id="MobiDB-lite"/>
    </source>
</evidence>
<accession>F8B4M7</accession>
<dbReference type="eggNOG" id="COG0295">
    <property type="taxonomic scope" value="Bacteria"/>
</dbReference>
<dbReference type="Proteomes" id="UP000001549">
    <property type="component" value="Chromosome"/>
</dbReference>
<dbReference type="HOGENOM" id="CLU_1208324_0_0_11"/>
<feature type="region of interest" description="Disordered" evidence="1">
    <location>
        <begin position="167"/>
        <end position="192"/>
    </location>
</feature>
<dbReference type="SUPFAM" id="SSF53927">
    <property type="entry name" value="Cytidine deaminase-like"/>
    <property type="match status" value="1"/>
</dbReference>
<organism evidence="2 3">
    <name type="scientific">Candidatus Protofrankia datiscae</name>
    <dbReference type="NCBI Taxonomy" id="2716812"/>
    <lineage>
        <taxon>Bacteria</taxon>
        <taxon>Bacillati</taxon>
        <taxon>Actinomycetota</taxon>
        <taxon>Actinomycetes</taxon>
        <taxon>Frankiales</taxon>
        <taxon>Frankiaceae</taxon>
        <taxon>Protofrankia</taxon>
    </lineage>
</organism>
<dbReference type="InterPro" id="IPR016193">
    <property type="entry name" value="Cytidine_deaminase-like"/>
</dbReference>
<dbReference type="KEGG" id="fsy:FsymDg_1623"/>
<protein>
    <submittedName>
        <fullName evidence="2">Uncharacterized protein</fullName>
    </submittedName>
</protein>
<dbReference type="AlphaFoldDB" id="F8B4M7"/>
<dbReference type="EMBL" id="CP002801">
    <property type="protein sequence ID" value="AEH09079.1"/>
    <property type="molecule type" value="Genomic_DNA"/>
</dbReference>
<feature type="region of interest" description="Disordered" evidence="1">
    <location>
        <begin position="27"/>
        <end position="58"/>
    </location>
</feature>
<reference evidence="2 3" key="1">
    <citation type="submission" date="2011-05" db="EMBL/GenBank/DDBJ databases">
        <title>Complete sequence of chromosome of Frankia symbiont of Datisca glomerata.</title>
        <authorList>
            <consortium name="US DOE Joint Genome Institute"/>
            <person name="Lucas S."/>
            <person name="Han J."/>
            <person name="Lapidus A."/>
            <person name="Cheng J.-F."/>
            <person name="Goodwin L."/>
            <person name="Pitluck S."/>
            <person name="Peters L."/>
            <person name="Mikhailova N."/>
            <person name="Chertkov O."/>
            <person name="Teshima H."/>
            <person name="Han C."/>
            <person name="Tapia R."/>
            <person name="Land M."/>
            <person name="Hauser L."/>
            <person name="Kyrpides N."/>
            <person name="Ivanova N."/>
            <person name="Pagani I."/>
            <person name="Berry A."/>
            <person name="Pawlowski K."/>
            <person name="Persson T."/>
            <person name="Vanden Heuvel B."/>
            <person name="Benson D."/>
            <person name="Woyke T."/>
        </authorList>
    </citation>
    <scope>NUCLEOTIDE SEQUENCE [LARGE SCALE GENOMIC DNA]</scope>
    <source>
        <strain evidence="3">4085684</strain>
    </source>
</reference>
<evidence type="ECO:0000313" key="2">
    <source>
        <dbReference type="EMBL" id="AEH09079.1"/>
    </source>
</evidence>
<proteinExistence type="predicted"/>
<evidence type="ECO:0000313" key="3">
    <source>
        <dbReference type="Proteomes" id="UP000001549"/>
    </source>
</evidence>
<keyword evidence="3" id="KW-1185">Reference proteome</keyword>
<name>F8B4M7_9ACTN</name>
<feature type="compositionally biased region" description="Low complexity" evidence="1">
    <location>
        <begin position="47"/>
        <end position="58"/>
    </location>
</feature>